<proteinExistence type="predicted"/>
<sequence length="165" mass="18494">MSVLEKHGKEKEETKAPDVKESISRRGRSTITPNESWKEVSEEGRLAFQALFSREVLPQSFSDTYTVAKKDQQNMVNNSELDLNRTSQEPGESYSNSNGFAVLRGEEGSLRTRLGSVKLNHHHTGFKPYKRCSIEAKESSKIVSSAASTGNQNDEKGPKRMRCQT</sequence>
<keyword evidence="2" id="KW-1185">Reference proteome</keyword>
<protein>
    <submittedName>
        <fullName evidence="1">Uncharacterized protein</fullName>
    </submittedName>
</protein>
<dbReference type="Proteomes" id="UP001056120">
    <property type="component" value="Linkage Group LG14"/>
</dbReference>
<accession>A0ACB9GPL8</accession>
<evidence type="ECO:0000313" key="1">
    <source>
        <dbReference type="EMBL" id="KAI3785013.1"/>
    </source>
</evidence>
<dbReference type="EMBL" id="CM042031">
    <property type="protein sequence ID" value="KAI3785013.1"/>
    <property type="molecule type" value="Genomic_DNA"/>
</dbReference>
<gene>
    <name evidence="1" type="ORF">L1987_44121</name>
</gene>
<comment type="caution">
    <text evidence="1">The sequence shown here is derived from an EMBL/GenBank/DDBJ whole genome shotgun (WGS) entry which is preliminary data.</text>
</comment>
<reference evidence="2" key="1">
    <citation type="journal article" date="2022" name="Mol. Ecol. Resour.">
        <title>The genomes of chicory, endive, great burdock and yacon provide insights into Asteraceae palaeo-polyploidization history and plant inulin production.</title>
        <authorList>
            <person name="Fan W."/>
            <person name="Wang S."/>
            <person name="Wang H."/>
            <person name="Wang A."/>
            <person name="Jiang F."/>
            <person name="Liu H."/>
            <person name="Zhao H."/>
            <person name="Xu D."/>
            <person name="Zhang Y."/>
        </authorList>
    </citation>
    <scope>NUCLEOTIDE SEQUENCE [LARGE SCALE GENOMIC DNA]</scope>
    <source>
        <strain evidence="2">cv. Yunnan</strain>
    </source>
</reference>
<evidence type="ECO:0000313" key="2">
    <source>
        <dbReference type="Proteomes" id="UP001056120"/>
    </source>
</evidence>
<reference evidence="1 2" key="2">
    <citation type="journal article" date="2022" name="Mol. Ecol. Resour.">
        <title>The genomes of chicory, endive, great burdock and yacon provide insights into Asteraceae paleo-polyploidization history and plant inulin production.</title>
        <authorList>
            <person name="Fan W."/>
            <person name="Wang S."/>
            <person name="Wang H."/>
            <person name="Wang A."/>
            <person name="Jiang F."/>
            <person name="Liu H."/>
            <person name="Zhao H."/>
            <person name="Xu D."/>
            <person name="Zhang Y."/>
        </authorList>
    </citation>
    <scope>NUCLEOTIDE SEQUENCE [LARGE SCALE GENOMIC DNA]</scope>
    <source>
        <strain evidence="2">cv. Yunnan</strain>
        <tissue evidence="1">Leaves</tissue>
    </source>
</reference>
<name>A0ACB9GPL8_9ASTR</name>
<organism evidence="1 2">
    <name type="scientific">Smallanthus sonchifolius</name>
    <dbReference type="NCBI Taxonomy" id="185202"/>
    <lineage>
        <taxon>Eukaryota</taxon>
        <taxon>Viridiplantae</taxon>
        <taxon>Streptophyta</taxon>
        <taxon>Embryophyta</taxon>
        <taxon>Tracheophyta</taxon>
        <taxon>Spermatophyta</taxon>
        <taxon>Magnoliopsida</taxon>
        <taxon>eudicotyledons</taxon>
        <taxon>Gunneridae</taxon>
        <taxon>Pentapetalae</taxon>
        <taxon>asterids</taxon>
        <taxon>campanulids</taxon>
        <taxon>Asterales</taxon>
        <taxon>Asteraceae</taxon>
        <taxon>Asteroideae</taxon>
        <taxon>Heliantheae alliance</taxon>
        <taxon>Millerieae</taxon>
        <taxon>Smallanthus</taxon>
    </lineage>
</organism>